<protein>
    <submittedName>
        <fullName evidence="1">Uncharacterized protein</fullName>
    </submittedName>
</protein>
<gene>
    <name evidence="1" type="ORF">ARMSODRAFT_245032</name>
</gene>
<dbReference type="EMBL" id="KZ293416">
    <property type="protein sequence ID" value="PBK76816.1"/>
    <property type="molecule type" value="Genomic_DNA"/>
</dbReference>
<dbReference type="Proteomes" id="UP000218334">
    <property type="component" value="Unassembled WGS sequence"/>
</dbReference>
<accession>A0A2H3CNC7</accession>
<reference evidence="2" key="1">
    <citation type="journal article" date="2017" name="Nat. Ecol. Evol.">
        <title>Genome expansion and lineage-specific genetic innovations in the forest pathogenic fungi Armillaria.</title>
        <authorList>
            <person name="Sipos G."/>
            <person name="Prasanna A.N."/>
            <person name="Walter M.C."/>
            <person name="O'Connor E."/>
            <person name="Balint B."/>
            <person name="Krizsan K."/>
            <person name="Kiss B."/>
            <person name="Hess J."/>
            <person name="Varga T."/>
            <person name="Slot J."/>
            <person name="Riley R."/>
            <person name="Boka B."/>
            <person name="Rigling D."/>
            <person name="Barry K."/>
            <person name="Lee J."/>
            <person name="Mihaltcheva S."/>
            <person name="LaButti K."/>
            <person name="Lipzen A."/>
            <person name="Waldron R."/>
            <person name="Moloney N.M."/>
            <person name="Sperisen C."/>
            <person name="Kredics L."/>
            <person name="Vagvoelgyi C."/>
            <person name="Patrignani A."/>
            <person name="Fitzpatrick D."/>
            <person name="Nagy I."/>
            <person name="Doyle S."/>
            <person name="Anderson J.B."/>
            <person name="Grigoriev I.V."/>
            <person name="Gueldener U."/>
            <person name="Muensterkoetter M."/>
            <person name="Nagy L.G."/>
        </authorList>
    </citation>
    <scope>NUCLEOTIDE SEQUENCE [LARGE SCALE GENOMIC DNA]</scope>
    <source>
        <strain evidence="2">28-4</strain>
    </source>
</reference>
<name>A0A2H3CNC7_9AGAR</name>
<evidence type="ECO:0000313" key="1">
    <source>
        <dbReference type="EMBL" id="PBK76816.1"/>
    </source>
</evidence>
<organism evidence="1 2">
    <name type="scientific">Armillaria solidipes</name>
    <dbReference type="NCBI Taxonomy" id="1076256"/>
    <lineage>
        <taxon>Eukaryota</taxon>
        <taxon>Fungi</taxon>
        <taxon>Dikarya</taxon>
        <taxon>Basidiomycota</taxon>
        <taxon>Agaricomycotina</taxon>
        <taxon>Agaricomycetes</taxon>
        <taxon>Agaricomycetidae</taxon>
        <taxon>Agaricales</taxon>
        <taxon>Marasmiineae</taxon>
        <taxon>Physalacriaceae</taxon>
        <taxon>Armillaria</taxon>
    </lineage>
</organism>
<proteinExistence type="predicted"/>
<dbReference type="AlphaFoldDB" id="A0A2H3CNC7"/>
<evidence type="ECO:0000313" key="2">
    <source>
        <dbReference type="Proteomes" id="UP000218334"/>
    </source>
</evidence>
<keyword evidence="2" id="KW-1185">Reference proteome</keyword>
<sequence length="80" mass="8943">MSFLIARLTAGNVVSRAAGPISLMPNEKKMLHSLSPPFTAQSRLVSRLLRLVLLLLLDLAPCMNQVIRRDYDRRAALKGR</sequence>